<dbReference type="InterPro" id="IPR037401">
    <property type="entry name" value="SnoaL-like"/>
</dbReference>
<proteinExistence type="predicted"/>
<evidence type="ECO:0000313" key="3">
    <source>
        <dbReference type="Proteomes" id="UP001212326"/>
    </source>
</evidence>
<accession>A0ABY7PH22</accession>
<dbReference type="RefSeq" id="WP_270086118.1">
    <property type="nucleotide sequence ID" value="NZ_CP115300.1"/>
</dbReference>
<dbReference type="Proteomes" id="UP001212326">
    <property type="component" value="Chromosome"/>
</dbReference>
<evidence type="ECO:0000259" key="1">
    <source>
        <dbReference type="Pfam" id="PF12680"/>
    </source>
</evidence>
<organism evidence="2 3">
    <name type="scientific">Streptomyces camelliae</name>
    <dbReference type="NCBI Taxonomy" id="3004093"/>
    <lineage>
        <taxon>Bacteria</taxon>
        <taxon>Bacillati</taxon>
        <taxon>Actinomycetota</taxon>
        <taxon>Actinomycetes</taxon>
        <taxon>Kitasatosporales</taxon>
        <taxon>Streptomycetaceae</taxon>
        <taxon>Streptomyces</taxon>
    </lineage>
</organism>
<evidence type="ECO:0000313" key="2">
    <source>
        <dbReference type="EMBL" id="WBO68897.1"/>
    </source>
</evidence>
<dbReference type="InterPro" id="IPR032710">
    <property type="entry name" value="NTF2-like_dom_sf"/>
</dbReference>
<dbReference type="SUPFAM" id="SSF54427">
    <property type="entry name" value="NTF2-like"/>
    <property type="match status" value="1"/>
</dbReference>
<name>A0ABY7PH22_9ACTN</name>
<dbReference type="EMBL" id="CP115300">
    <property type="protein sequence ID" value="WBO68897.1"/>
    <property type="molecule type" value="Genomic_DNA"/>
</dbReference>
<dbReference type="Gene3D" id="3.10.450.50">
    <property type="match status" value="1"/>
</dbReference>
<gene>
    <name evidence="2" type="ORF">O1G22_42025</name>
</gene>
<feature type="domain" description="SnoaL-like" evidence="1">
    <location>
        <begin position="11"/>
        <end position="108"/>
    </location>
</feature>
<protein>
    <submittedName>
        <fullName evidence="2">Nuclear transport factor 2 family protein</fullName>
    </submittedName>
</protein>
<keyword evidence="3" id="KW-1185">Reference proteome</keyword>
<dbReference type="Pfam" id="PF12680">
    <property type="entry name" value="SnoaL_2"/>
    <property type="match status" value="1"/>
</dbReference>
<sequence length="130" mass="13380">MSASPSTMTARLRRAVEAAHWQSLAGLLHPDVACGPPEEGGSVCRGRSRVLSHFARPGADGLRATVDETFTYPAAVVLGLHLAGAGPAPGPPPTVYQVYDLADGLIIRVTEYADRAEALGAAYPSGGTGL</sequence>
<reference evidence="2 3" key="1">
    <citation type="submission" date="2022-12" db="EMBL/GenBank/DDBJ databases">
        <authorList>
            <person name="Mo P."/>
        </authorList>
    </citation>
    <scope>NUCLEOTIDE SEQUENCE [LARGE SCALE GENOMIC DNA]</scope>
    <source>
        <strain evidence="2 3">HUAS 2-6</strain>
    </source>
</reference>